<gene>
    <name evidence="2" type="ORF">CC84DRAFT_402286</name>
</gene>
<proteinExistence type="predicted"/>
<evidence type="ECO:0000313" key="3">
    <source>
        <dbReference type="Proteomes" id="UP000077069"/>
    </source>
</evidence>
<organism evidence="2 3">
    <name type="scientific">Paraphaeosphaeria sporulosa</name>
    <dbReference type="NCBI Taxonomy" id="1460663"/>
    <lineage>
        <taxon>Eukaryota</taxon>
        <taxon>Fungi</taxon>
        <taxon>Dikarya</taxon>
        <taxon>Ascomycota</taxon>
        <taxon>Pezizomycotina</taxon>
        <taxon>Dothideomycetes</taxon>
        <taxon>Pleosporomycetidae</taxon>
        <taxon>Pleosporales</taxon>
        <taxon>Massarineae</taxon>
        <taxon>Didymosphaeriaceae</taxon>
        <taxon>Paraphaeosphaeria</taxon>
    </lineage>
</organism>
<dbReference type="AlphaFoldDB" id="A0A177BY43"/>
<dbReference type="Proteomes" id="UP000077069">
    <property type="component" value="Unassembled WGS sequence"/>
</dbReference>
<accession>A0A177BY43</accession>
<name>A0A177BY43_9PLEO</name>
<dbReference type="RefSeq" id="XP_018029803.1">
    <property type="nucleotide sequence ID" value="XM_018186048.1"/>
</dbReference>
<dbReference type="InParanoid" id="A0A177BY43"/>
<dbReference type="EMBL" id="KV441562">
    <property type="protein sequence ID" value="OAF99437.1"/>
    <property type="molecule type" value="Genomic_DNA"/>
</dbReference>
<evidence type="ECO:0000313" key="2">
    <source>
        <dbReference type="EMBL" id="OAF99437.1"/>
    </source>
</evidence>
<sequence>MGMHTYMNCRTAALVPKGQVYADIRQASWSAACTPKQSGDRTGVAAASEWRQSKVKSSHTEMRQASSIARRKPGAQYPIRQRMLGRLLFRALSASKPLGWRAFTLDVRNAMRSGLMQKTRRRRWCENKGRFQSQYAQKSADPTPHSLLPAQPTNQPVI</sequence>
<protein>
    <submittedName>
        <fullName evidence="2">Uncharacterized protein</fullName>
    </submittedName>
</protein>
<reference evidence="2 3" key="1">
    <citation type="submission" date="2016-05" db="EMBL/GenBank/DDBJ databases">
        <title>Comparative analysis of secretome profiles of manganese(II)-oxidizing ascomycete fungi.</title>
        <authorList>
            <consortium name="DOE Joint Genome Institute"/>
            <person name="Zeiner C.A."/>
            <person name="Purvine S.O."/>
            <person name="Zink E.M."/>
            <person name="Wu S."/>
            <person name="Pasa-Tolic L."/>
            <person name="Chaput D.L."/>
            <person name="Haridas S."/>
            <person name="Grigoriev I.V."/>
            <person name="Santelli C.M."/>
            <person name="Hansel C.M."/>
        </authorList>
    </citation>
    <scope>NUCLEOTIDE SEQUENCE [LARGE SCALE GENOMIC DNA]</scope>
    <source>
        <strain evidence="2 3">AP3s5-JAC2a</strain>
    </source>
</reference>
<evidence type="ECO:0000256" key="1">
    <source>
        <dbReference type="SAM" id="MobiDB-lite"/>
    </source>
</evidence>
<dbReference type="GeneID" id="28769534"/>
<keyword evidence="3" id="KW-1185">Reference proteome</keyword>
<feature type="region of interest" description="Disordered" evidence="1">
    <location>
        <begin position="131"/>
        <end position="158"/>
    </location>
</feature>